<evidence type="ECO:0000256" key="4">
    <source>
        <dbReference type="ARBA" id="ARBA00022670"/>
    </source>
</evidence>
<evidence type="ECO:0000256" key="2">
    <source>
        <dbReference type="ARBA" id="ARBA00007447"/>
    </source>
</evidence>
<name>A0AAN9K174_CANGL</name>
<evidence type="ECO:0000256" key="7">
    <source>
        <dbReference type="ARBA" id="ARBA00022801"/>
    </source>
</evidence>
<evidence type="ECO:0000313" key="11">
    <source>
        <dbReference type="Proteomes" id="UP001367508"/>
    </source>
</evidence>
<evidence type="ECO:0000256" key="3">
    <source>
        <dbReference type="ARBA" id="ARBA00022525"/>
    </source>
</evidence>
<evidence type="ECO:0000256" key="8">
    <source>
        <dbReference type="ARBA" id="ARBA00023180"/>
    </source>
</evidence>
<keyword evidence="7" id="KW-0378">Hydrolase</keyword>
<dbReference type="InterPro" id="IPR033121">
    <property type="entry name" value="PEPTIDASE_A1"/>
</dbReference>
<organism evidence="10 11">
    <name type="scientific">Canavalia gladiata</name>
    <name type="common">Sword bean</name>
    <name type="synonym">Dolichos gladiatus</name>
    <dbReference type="NCBI Taxonomy" id="3824"/>
    <lineage>
        <taxon>Eukaryota</taxon>
        <taxon>Viridiplantae</taxon>
        <taxon>Streptophyta</taxon>
        <taxon>Embryophyta</taxon>
        <taxon>Tracheophyta</taxon>
        <taxon>Spermatophyta</taxon>
        <taxon>Magnoliopsida</taxon>
        <taxon>eudicotyledons</taxon>
        <taxon>Gunneridae</taxon>
        <taxon>Pentapetalae</taxon>
        <taxon>rosids</taxon>
        <taxon>fabids</taxon>
        <taxon>Fabales</taxon>
        <taxon>Fabaceae</taxon>
        <taxon>Papilionoideae</taxon>
        <taxon>50 kb inversion clade</taxon>
        <taxon>NPAAA clade</taxon>
        <taxon>indigoferoid/millettioid clade</taxon>
        <taxon>Phaseoleae</taxon>
        <taxon>Canavalia</taxon>
    </lineage>
</organism>
<keyword evidence="11" id="KW-1185">Reference proteome</keyword>
<evidence type="ECO:0000313" key="10">
    <source>
        <dbReference type="EMBL" id="KAK7307951.1"/>
    </source>
</evidence>
<comment type="subcellular location">
    <subcellularLocation>
        <location evidence="1">Secreted</location>
    </subcellularLocation>
</comment>
<dbReference type="PANTHER" id="PTHR47967">
    <property type="entry name" value="OS07G0603500 PROTEIN-RELATED"/>
    <property type="match status" value="1"/>
</dbReference>
<proteinExistence type="inferred from homology"/>
<dbReference type="PANTHER" id="PTHR47967:SF39">
    <property type="entry name" value="ASPARTYL PROTEASE FAMILY PROTEIN, PUTATIVE-RELATED"/>
    <property type="match status" value="1"/>
</dbReference>
<gene>
    <name evidence="10" type="ORF">VNO77_41459</name>
</gene>
<dbReference type="EMBL" id="JAYMYQ010000010">
    <property type="protein sequence ID" value="KAK7307951.1"/>
    <property type="molecule type" value="Genomic_DNA"/>
</dbReference>
<evidence type="ECO:0000256" key="1">
    <source>
        <dbReference type="ARBA" id="ARBA00004613"/>
    </source>
</evidence>
<evidence type="ECO:0000256" key="6">
    <source>
        <dbReference type="ARBA" id="ARBA00022750"/>
    </source>
</evidence>
<dbReference type="PROSITE" id="PS51767">
    <property type="entry name" value="PEPTIDASE_A1"/>
    <property type="match status" value="1"/>
</dbReference>
<dbReference type="FunFam" id="2.40.70.10:FF:000050">
    <property type="entry name" value="Aspartic proteinase CDR1"/>
    <property type="match status" value="1"/>
</dbReference>
<dbReference type="GO" id="GO:0004190">
    <property type="term" value="F:aspartic-type endopeptidase activity"/>
    <property type="evidence" value="ECO:0007669"/>
    <property type="project" value="UniProtKB-KW"/>
</dbReference>
<protein>
    <recommendedName>
        <fullName evidence="9">Peptidase A1 domain-containing protein</fullName>
    </recommendedName>
</protein>
<dbReference type="CDD" id="cd05476">
    <property type="entry name" value="pepsin_A_like_plant"/>
    <property type="match status" value="1"/>
</dbReference>
<dbReference type="SUPFAM" id="SSF50630">
    <property type="entry name" value="Acid proteases"/>
    <property type="match status" value="1"/>
</dbReference>
<dbReference type="Pfam" id="PF14541">
    <property type="entry name" value="TAXi_C"/>
    <property type="match status" value="1"/>
</dbReference>
<evidence type="ECO:0000259" key="9">
    <source>
        <dbReference type="PROSITE" id="PS51767"/>
    </source>
</evidence>
<dbReference type="Pfam" id="PF14543">
    <property type="entry name" value="TAXi_N"/>
    <property type="match status" value="1"/>
</dbReference>
<dbReference type="FunFam" id="2.40.70.10:FF:000016">
    <property type="entry name" value="Probable aspartic protease At2g35615"/>
    <property type="match status" value="1"/>
</dbReference>
<dbReference type="InterPro" id="IPR032861">
    <property type="entry name" value="TAXi_N"/>
</dbReference>
<dbReference type="InterPro" id="IPR034161">
    <property type="entry name" value="Pepsin-like_plant"/>
</dbReference>
<dbReference type="Gene3D" id="2.40.70.10">
    <property type="entry name" value="Acid Proteases"/>
    <property type="match status" value="2"/>
</dbReference>
<dbReference type="GO" id="GO:0005576">
    <property type="term" value="C:extracellular region"/>
    <property type="evidence" value="ECO:0007669"/>
    <property type="project" value="UniProtKB-SubCell"/>
</dbReference>
<dbReference type="AlphaFoldDB" id="A0AAN9K174"/>
<dbReference type="GO" id="GO:0006508">
    <property type="term" value="P:proteolysis"/>
    <property type="evidence" value="ECO:0007669"/>
    <property type="project" value="UniProtKB-KW"/>
</dbReference>
<keyword evidence="6" id="KW-0064">Aspartyl protease</keyword>
<keyword evidence="3" id="KW-0964">Secreted</keyword>
<reference evidence="10 11" key="1">
    <citation type="submission" date="2024-01" db="EMBL/GenBank/DDBJ databases">
        <title>The genomes of 5 underutilized Papilionoideae crops provide insights into root nodulation and disease resistanc.</title>
        <authorList>
            <person name="Jiang F."/>
        </authorList>
    </citation>
    <scope>NUCLEOTIDE SEQUENCE [LARGE SCALE GENOMIC DNA]</scope>
    <source>
        <strain evidence="10">LVBAO_FW01</strain>
        <tissue evidence="10">Leaves</tissue>
    </source>
</reference>
<dbReference type="InterPro" id="IPR021109">
    <property type="entry name" value="Peptidase_aspartic_dom_sf"/>
</dbReference>
<dbReference type="InterPro" id="IPR051708">
    <property type="entry name" value="Plant_Aspart_Prot_A1"/>
</dbReference>
<comment type="caution">
    <text evidence="10">The sequence shown here is derived from an EMBL/GenBank/DDBJ whole genome shotgun (WGS) entry which is preliminary data.</text>
</comment>
<keyword evidence="5" id="KW-0732">Signal</keyword>
<keyword evidence="8" id="KW-0325">Glycoprotein</keyword>
<dbReference type="Proteomes" id="UP001367508">
    <property type="component" value="Unassembled WGS sequence"/>
</dbReference>
<comment type="similarity">
    <text evidence="2">Belongs to the peptidase A1 family.</text>
</comment>
<dbReference type="InterPro" id="IPR032799">
    <property type="entry name" value="TAXi_C"/>
</dbReference>
<accession>A0AAN9K174</accession>
<keyword evidence="4" id="KW-0645">Protease</keyword>
<sequence length="401" mass="43589">MFLLLHFTFIEANDGGFNVKLIRKKSPHILSRRVLKGSPNTQIVQTKTNAYLGEYLMELSIGTPPVTIFGTVDTGSDLIWTQCVPCDNCYKQLNPLFDPRKSNTYTNISCQSNHCKKLISMCSPQNGCNYTYDYADSSRTQGALAQETLTLTSSTGKPVVLKDVVFGCGHNDTGVFDDHEMGIIGLGGGPLSLISQIGSSFGGKRFSQCLLPFNTDEKISSRMSFGKGSEVSGPGVVSTPLVDAPIPTPYLVTLLGISVGHTYFPFSSSSNTVRKGNMNIDSGTPPTILPQDLYDRVAAQVEKQVNLTPIRDDPDLGTQLCYRTTKNLNGPTLTAHFEGADVLLTPIQIFIPPKDGVFCFAFANDTGEVGIYGNFAQSNYLIGYDLDKKVVSFKPADCTKH</sequence>
<evidence type="ECO:0000256" key="5">
    <source>
        <dbReference type="ARBA" id="ARBA00022729"/>
    </source>
</evidence>
<feature type="domain" description="Peptidase A1" evidence="9">
    <location>
        <begin position="55"/>
        <end position="394"/>
    </location>
</feature>